<name>A0AAT9LAL8_9FIRM</name>
<dbReference type="GO" id="GO:0031419">
    <property type="term" value="F:cobalamin binding"/>
    <property type="evidence" value="ECO:0007669"/>
    <property type="project" value="InterPro"/>
</dbReference>
<dbReference type="InterPro" id="IPR016176">
    <property type="entry name" value="Cbl-dep_enz_cat"/>
</dbReference>
<dbReference type="GO" id="GO:0003824">
    <property type="term" value="F:catalytic activity"/>
    <property type="evidence" value="ECO:0007669"/>
    <property type="project" value="InterPro"/>
</dbReference>
<dbReference type="Gene3D" id="6.10.250.2220">
    <property type="match status" value="1"/>
</dbReference>
<protein>
    <submittedName>
        <fullName evidence="2">Ornithine aminomutase subunit alpha</fullName>
    </submittedName>
</protein>
<reference evidence="2" key="1">
    <citation type="submission" date="2020-10" db="EMBL/GenBank/DDBJ databases">
        <authorList>
            <person name="Kadnikov V."/>
            <person name="Beletsky A.V."/>
            <person name="Mardanov A.V."/>
            <person name="Karnachuk O.V."/>
            <person name="Ravin N.V."/>
        </authorList>
    </citation>
    <scope>NUCLEOTIDE SEQUENCE</scope>
    <source>
        <strain evidence="2">Bu02</strain>
    </source>
</reference>
<feature type="domain" description="D-Lysine 5,6-aminomutase alpha subunit" evidence="1">
    <location>
        <begin position="2"/>
        <end position="116"/>
    </location>
</feature>
<accession>A0AAT9LAL8</accession>
<organism evidence="2">
    <name type="scientific">Candidatus Fermentithermobacillus carboniphilus</name>
    <dbReference type="NCBI Taxonomy" id="3085328"/>
    <lineage>
        <taxon>Bacteria</taxon>
        <taxon>Bacillati</taxon>
        <taxon>Bacillota</taxon>
        <taxon>Candidatus Fermentithermobacillia</taxon>
        <taxon>Candidatus Fermentithermobacillales</taxon>
        <taxon>Candidatus Fermentithermobacillaceae</taxon>
        <taxon>Candidatus Fermentithermobacillus</taxon>
    </lineage>
</organism>
<dbReference type="AlphaFoldDB" id="A0AAT9LAL8"/>
<gene>
    <name evidence="2" type="ORF">IMF26_05970</name>
</gene>
<evidence type="ECO:0000259" key="1">
    <source>
        <dbReference type="Pfam" id="PF16552"/>
    </source>
</evidence>
<dbReference type="EMBL" id="CP062796">
    <property type="protein sequence ID" value="QUL97667.1"/>
    <property type="molecule type" value="Genomic_DNA"/>
</dbReference>
<evidence type="ECO:0000313" key="2">
    <source>
        <dbReference type="EMBL" id="QUL97667.1"/>
    </source>
</evidence>
<sequence length="121" mass="13532">MQRPSDFEERRKHLAKLSDEELKERFWSLARDIVKPLYDLAYTHTSPSIERSVLLRMGFSSLDSQAIVSAAEKRKMLGKGAGHLVLKYAELKGTDYISAGKELAKGEGWDELKAAFGGESS</sequence>
<dbReference type="Pfam" id="PF16552">
    <property type="entry name" value="OAM_alpha"/>
    <property type="match status" value="1"/>
</dbReference>
<proteinExistence type="predicted"/>
<dbReference type="KEGG" id="fcz:IMF26_05970"/>
<dbReference type="SUPFAM" id="SSF51703">
    <property type="entry name" value="Cobalamin (vitamin B12)-dependent enzymes"/>
    <property type="match status" value="1"/>
</dbReference>
<reference evidence="2" key="2">
    <citation type="journal article" date="2023" name="Biology">
        <title>Prokaryotic Life Associated with Coal-Fire Gas Vents Revealed by Metagenomics.</title>
        <authorList>
            <person name="Kadnikov V.V."/>
            <person name="Mardanov A.V."/>
            <person name="Beletsky A.V."/>
            <person name="Karnachuk O.V."/>
            <person name="Ravin N.V."/>
        </authorList>
    </citation>
    <scope>NUCLEOTIDE SEQUENCE</scope>
    <source>
        <strain evidence="2">Bu02</strain>
    </source>
</reference>
<dbReference type="Gene3D" id="1.10.8.1000">
    <property type="entry name" value="Ornithine 4,5 aminomutase S component, alpha subunit-like"/>
    <property type="match status" value="1"/>
</dbReference>
<dbReference type="InterPro" id="IPR015130">
    <property type="entry name" value="Lys-AminoMut_A"/>
</dbReference>